<sequence length="48" mass="5724">MYKFQYKDGAEKQNIIDQNKDKILIEEDSIKEGNFLIFSDIKPLENQM</sequence>
<dbReference type="EMBL" id="JAJJPB010000054">
    <property type="protein sequence ID" value="MCC9296822.1"/>
    <property type="molecule type" value="Genomic_DNA"/>
</dbReference>
<reference evidence="1" key="1">
    <citation type="submission" date="2021-11" db="EMBL/GenBank/DDBJ databases">
        <authorList>
            <person name="Qingchun L."/>
            <person name="Dong Z."/>
            <person name="Zongwei Q."/>
            <person name="Jia Z."/>
            <person name="Duotao L."/>
        </authorList>
    </citation>
    <scope>NUCLEOTIDE SEQUENCE</scope>
    <source>
        <strain evidence="1">WLY-B-L2</strain>
    </source>
</reference>
<comment type="caution">
    <text evidence="1">The sequence shown here is derived from an EMBL/GenBank/DDBJ whole genome shotgun (WGS) entry which is preliminary data.</text>
</comment>
<gene>
    <name evidence="1" type="ORF">LN736_18495</name>
</gene>
<protein>
    <submittedName>
        <fullName evidence="1">Uncharacterized protein</fullName>
    </submittedName>
</protein>
<evidence type="ECO:0000313" key="2">
    <source>
        <dbReference type="Proteomes" id="UP001165422"/>
    </source>
</evidence>
<organism evidence="1 2">
    <name type="scientific">Clostridium aromativorans</name>
    <dbReference type="NCBI Taxonomy" id="2836848"/>
    <lineage>
        <taxon>Bacteria</taxon>
        <taxon>Bacillati</taxon>
        <taxon>Bacillota</taxon>
        <taxon>Clostridia</taxon>
        <taxon>Eubacteriales</taxon>
        <taxon>Clostridiaceae</taxon>
        <taxon>Clostridium</taxon>
    </lineage>
</organism>
<dbReference type="RefSeq" id="WP_179978544.1">
    <property type="nucleotide sequence ID" value="NZ_JAJJPB010000054.1"/>
</dbReference>
<dbReference type="Proteomes" id="UP001165422">
    <property type="component" value="Unassembled WGS sequence"/>
</dbReference>
<proteinExistence type="predicted"/>
<keyword evidence="2" id="KW-1185">Reference proteome</keyword>
<accession>A0ABS8NAI1</accession>
<evidence type="ECO:0000313" key="1">
    <source>
        <dbReference type="EMBL" id="MCC9296822.1"/>
    </source>
</evidence>
<name>A0ABS8NAI1_9CLOT</name>